<accession>A0A3G9A0A5</accession>
<sequence length="288" mass="31548">MITRINSLPGGVTYTKNYQTVADSRWHYPNIHGDNIITTLPTGTIDGTVKVYDPYGAPITTGGTPDFDAVPNTNPSAYDTGWLGQHQRMAEHTANLTYTHMGARVYDPTTGRFNSIDPVAGGGANDYAYPTDPINMTDLDGRFWWWVPIATYRVYKAIKAGPPKPTGVITKGNALGKVLSKMEVGGVYVSRHSNKWPGISWGYQINYAVNKNGLGGIVWKYGITSVDSAPNERADSQKPTCERRTGTKCRVAYQITFPNRQAARNWELGICGAYLSRYGGVPPGSTRC</sequence>
<evidence type="ECO:0000313" key="2">
    <source>
        <dbReference type="Proteomes" id="UP000268084"/>
    </source>
</evidence>
<dbReference type="OrthoDB" id="3751446at2"/>
<evidence type="ECO:0000313" key="1">
    <source>
        <dbReference type="EMBL" id="AZI59211.1"/>
    </source>
</evidence>
<dbReference type="NCBIfam" id="TIGR03696">
    <property type="entry name" value="Rhs_assc_core"/>
    <property type="match status" value="1"/>
</dbReference>
<name>A0A3G9A0A5_9ACTN</name>
<dbReference type="Gene3D" id="2.180.10.10">
    <property type="entry name" value="RHS repeat-associated core"/>
    <property type="match status" value="1"/>
</dbReference>
<evidence type="ECO:0008006" key="3">
    <source>
        <dbReference type="Google" id="ProtNLM"/>
    </source>
</evidence>
<organism evidence="1 2">
    <name type="scientific">Nakamurella antarctica</name>
    <dbReference type="NCBI Taxonomy" id="1902245"/>
    <lineage>
        <taxon>Bacteria</taxon>
        <taxon>Bacillati</taxon>
        <taxon>Actinomycetota</taxon>
        <taxon>Actinomycetes</taxon>
        <taxon>Nakamurellales</taxon>
        <taxon>Nakamurellaceae</taxon>
        <taxon>Nakamurella</taxon>
    </lineage>
</organism>
<dbReference type="AlphaFoldDB" id="A0A3G9A0A5"/>
<dbReference type="InterPro" id="IPR022385">
    <property type="entry name" value="Rhs_assc_core"/>
</dbReference>
<dbReference type="Proteomes" id="UP000268084">
    <property type="component" value="Chromosome"/>
</dbReference>
<reference evidence="1 2" key="1">
    <citation type="submission" date="2018-11" db="EMBL/GenBank/DDBJ databases">
        <authorList>
            <person name="Da X."/>
        </authorList>
    </citation>
    <scope>NUCLEOTIDE SEQUENCE [LARGE SCALE GENOMIC DNA]</scope>
    <source>
        <strain evidence="1 2">S14-144</strain>
    </source>
</reference>
<gene>
    <name evidence="1" type="ORF">EH165_14750</name>
</gene>
<dbReference type="EMBL" id="CP034170">
    <property type="protein sequence ID" value="AZI59211.1"/>
    <property type="molecule type" value="Genomic_DNA"/>
</dbReference>
<protein>
    <recommendedName>
        <fullName evidence="3">RHS repeat-associated core domain-containing protein</fullName>
    </recommendedName>
</protein>
<reference evidence="1 2" key="2">
    <citation type="submission" date="2018-12" db="EMBL/GenBank/DDBJ databases">
        <title>Nakamurella antarcticus sp. nov., isolated from Antarctica South Shetland Islands soil.</title>
        <authorList>
            <person name="Peng F."/>
        </authorList>
    </citation>
    <scope>NUCLEOTIDE SEQUENCE [LARGE SCALE GENOMIC DNA]</scope>
    <source>
        <strain evidence="1 2">S14-144</strain>
    </source>
</reference>
<keyword evidence="2" id="KW-1185">Reference proteome</keyword>
<proteinExistence type="predicted"/>
<dbReference type="KEGG" id="nak:EH165_14750"/>